<keyword evidence="2" id="KW-1185">Reference proteome</keyword>
<evidence type="ECO:0000313" key="2">
    <source>
        <dbReference type="Proteomes" id="UP001164539"/>
    </source>
</evidence>
<proteinExistence type="predicted"/>
<name>A0ACC1X394_MELAZ</name>
<reference evidence="1 2" key="1">
    <citation type="journal article" date="2023" name="Science">
        <title>Complex scaffold remodeling in plant triterpene biosynthesis.</title>
        <authorList>
            <person name="De La Pena R."/>
            <person name="Hodgson H."/>
            <person name="Liu J.C."/>
            <person name="Stephenson M.J."/>
            <person name="Martin A.C."/>
            <person name="Owen C."/>
            <person name="Harkess A."/>
            <person name="Leebens-Mack J."/>
            <person name="Jimenez L.E."/>
            <person name="Osbourn A."/>
            <person name="Sattely E.S."/>
        </authorList>
    </citation>
    <scope>NUCLEOTIDE SEQUENCE [LARGE SCALE GENOMIC DNA]</scope>
    <source>
        <strain evidence="2">cv. JPN11</strain>
        <tissue evidence="1">Leaf</tissue>
    </source>
</reference>
<gene>
    <name evidence="1" type="ORF">OWV82_022170</name>
</gene>
<protein>
    <submittedName>
        <fullName evidence="1">Protein YLS9</fullName>
    </submittedName>
</protein>
<accession>A0ACC1X394</accession>
<organism evidence="1 2">
    <name type="scientific">Melia azedarach</name>
    <name type="common">Chinaberry tree</name>
    <dbReference type="NCBI Taxonomy" id="155640"/>
    <lineage>
        <taxon>Eukaryota</taxon>
        <taxon>Viridiplantae</taxon>
        <taxon>Streptophyta</taxon>
        <taxon>Embryophyta</taxon>
        <taxon>Tracheophyta</taxon>
        <taxon>Spermatophyta</taxon>
        <taxon>Magnoliopsida</taxon>
        <taxon>eudicotyledons</taxon>
        <taxon>Gunneridae</taxon>
        <taxon>Pentapetalae</taxon>
        <taxon>rosids</taxon>
        <taxon>malvids</taxon>
        <taxon>Sapindales</taxon>
        <taxon>Meliaceae</taxon>
        <taxon>Melia</taxon>
    </lineage>
</organism>
<dbReference type="EMBL" id="CM051405">
    <property type="protein sequence ID" value="KAJ4705387.1"/>
    <property type="molecule type" value="Genomic_DNA"/>
</dbReference>
<dbReference type="Proteomes" id="UP001164539">
    <property type="component" value="Chromosome 12"/>
</dbReference>
<sequence length="299" mass="33455">MNSNNSNIIDTGTKSGQSSADSIPEPPPPTRQCLEPQPPSGYPPAPPTPASPQQEAIIGYPPAMGYPPGYPNTFNQSPYHHQPPPGMYYPTQQYRRRPETSPGGVLLTMMMLMFFAFTFAVITWLVVRPKFPVFHVESLAVSDFNVSTDNFTSTWEGNIAIENKNLGANIHLERIQSFIFYNSDDLIISSYLENPGRDISVRSYGKGTIPIKLSTSDVKQPVPPPDKRVMEEMRMRRQTGVMPFALKAIAWTEVETGIFSTNAKHIQIRILCEDLKVEFERDTGNGKLSDRSKNCEVEI</sequence>
<comment type="caution">
    <text evidence="1">The sequence shown here is derived from an EMBL/GenBank/DDBJ whole genome shotgun (WGS) entry which is preliminary data.</text>
</comment>
<evidence type="ECO:0000313" key="1">
    <source>
        <dbReference type="EMBL" id="KAJ4705387.1"/>
    </source>
</evidence>